<dbReference type="OrthoDB" id="4743193at2759"/>
<organism evidence="2 3">
    <name type="scientific">Paxillus rubicundulus Ve08.2h10</name>
    <dbReference type="NCBI Taxonomy" id="930991"/>
    <lineage>
        <taxon>Eukaryota</taxon>
        <taxon>Fungi</taxon>
        <taxon>Dikarya</taxon>
        <taxon>Basidiomycota</taxon>
        <taxon>Agaricomycotina</taxon>
        <taxon>Agaricomycetes</taxon>
        <taxon>Agaricomycetidae</taxon>
        <taxon>Boletales</taxon>
        <taxon>Paxilineae</taxon>
        <taxon>Paxillaceae</taxon>
        <taxon>Paxillus</taxon>
    </lineage>
</organism>
<reference evidence="2 3" key="1">
    <citation type="submission" date="2014-04" db="EMBL/GenBank/DDBJ databases">
        <authorList>
            <consortium name="DOE Joint Genome Institute"/>
            <person name="Kuo A."/>
            <person name="Kohler A."/>
            <person name="Jargeat P."/>
            <person name="Nagy L.G."/>
            <person name="Floudas D."/>
            <person name="Copeland A."/>
            <person name="Barry K.W."/>
            <person name="Cichocki N."/>
            <person name="Veneault-Fourrey C."/>
            <person name="LaButti K."/>
            <person name="Lindquist E.A."/>
            <person name="Lipzen A."/>
            <person name="Lundell T."/>
            <person name="Morin E."/>
            <person name="Murat C."/>
            <person name="Sun H."/>
            <person name="Tunlid A."/>
            <person name="Henrissat B."/>
            <person name="Grigoriev I.V."/>
            <person name="Hibbett D.S."/>
            <person name="Martin F."/>
            <person name="Nordberg H.P."/>
            <person name="Cantor M.N."/>
            <person name="Hua S.X."/>
        </authorList>
    </citation>
    <scope>NUCLEOTIDE SEQUENCE [LARGE SCALE GENOMIC DNA]</scope>
    <source>
        <strain evidence="2 3">Ve08.2h10</strain>
    </source>
</reference>
<dbReference type="AlphaFoldDB" id="A0A0D0BNN8"/>
<proteinExistence type="predicted"/>
<name>A0A0D0BNN8_9AGAM</name>
<dbReference type="Proteomes" id="UP000054538">
    <property type="component" value="Unassembled WGS sequence"/>
</dbReference>
<dbReference type="HOGENOM" id="CLU_009487_6_1_1"/>
<reference evidence="3" key="2">
    <citation type="submission" date="2015-01" db="EMBL/GenBank/DDBJ databases">
        <title>Evolutionary Origins and Diversification of the Mycorrhizal Mutualists.</title>
        <authorList>
            <consortium name="DOE Joint Genome Institute"/>
            <consortium name="Mycorrhizal Genomics Consortium"/>
            <person name="Kohler A."/>
            <person name="Kuo A."/>
            <person name="Nagy L.G."/>
            <person name="Floudas D."/>
            <person name="Copeland A."/>
            <person name="Barry K.W."/>
            <person name="Cichocki N."/>
            <person name="Veneault-Fourrey C."/>
            <person name="LaButti K."/>
            <person name="Lindquist E.A."/>
            <person name="Lipzen A."/>
            <person name="Lundell T."/>
            <person name="Morin E."/>
            <person name="Murat C."/>
            <person name="Riley R."/>
            <person name="Ohm R."/>
            <person name="Sun H."/>
            <person name="Tunlid A."/>
            <person name="Henrissat B."/>
            <person name="Grigoriev I.V."/>
            <person name="Hibbett D.S."/>
            <person name="Martin F."/>
        </authorList>
    </citation>
    <scope>NUCLEOTIDE SEQUENCE [LARGE SCALE GENOMIC DNA]</scope>
    <source>
        <strain evidence="3">Ve08.2h10</strain>
    </source>
</reference>
<feature type="non-terminal residue" evidence="2">
    <location>
        <position position="1"/>
    </location>
</feature>
<dbReference type="InParanoid" id="A0A0D0BNN8"/>
<keyword evidence="3" id="KW-1185">Reference proteome</keyword>
<evidence type="ECO:0000313" key="3">
    <source>
        <dbReference type="Proteomes" id="UP000054538"/>
    </source>
</evidence>
<dbReference type="InterPro" id="IPR046496">
    <property type="entry name" value="DUF6589"/>
</dbReference>
<evidence type="ECO:0000259" key="1">
    <source>
        <dbReference type="Pfam" id="PF20231"/>
    </source>
</evidence>
<dbReference type="EMBL" id="KN830012">
    <property type="protein sequence ID" value="KIK73187.1"/>
    <property type="molecule type" value="Genomic_DNA"/>
</dbReference>
<dbReference type="Pfam" id="PF20231">
    <property type="entry name" value="DUF6589"/>
    <property type="match status" value="1"/>
</dbReference>
<protein>
    <recommendedName>
        <fullName evidence="1">DUF6589 domain-containing protein</fullName>
    </recommendedName>
</protein>
<accession>A0A0D0BNN8</accession>
<gene>
    <name evidence="2" type="ORF">PAXRUDRAFT_179038</name>
</gene>
<dbReference type="STRING" id="930991.A0A0D0BNN8"/>
<sequence>VVELLKQGGICNPADVEKSMFDSPDISEHVILIHGDLGTGERLQAAQLCRSIESTPWNRFQHVIFVPGLFHLKMACADAIWQCFIQPPTAREDSTSLMHDIAQLRPKETGIFCSKPGFHRMHQLIRHAGACRRLDCWRAFVKSKNPRFKDLETFAKSEPDFESLKEMANEVAHLYIANHCLKRTRRRRDTSCNLQHENALFLNKYFLLYEELSYAMNVGDIGRVETCIVSWIPILKAIGKHKYATHMTTFLLNVHFMYPEGLKQAIRYHILVNPTGRKAKWRAVDWCVELNNLFTKVSNGGKGSNRTVERIILESPLVQVYRNIQVMVQQTFDHTHCTTNHTDPTMKRTYEKLLEKLALDSPHTVTTGRKTRHEIIDMHNKGRYMMEQVAQG</sequence>
<feature type="domain" description="DUF6589" evidence="1">
    <location>
        <begin position="20"/>
        <end position="341"/>
    </location>
</feature>
<evidence type="ECO:0000313" key="2">
    <source>
        <dbReference type="EMBL" id="KIK73187.1"/>
    </source>
</evidence>